<dbReference type="RefSeq" id="XP_021337969.1">
    <property type="nucleotide sequence ID" value="XM_021482819.1"/>
</dbReference>
<dbReference type="OrthoDB" id="194865at2759"/>
<dbReference type="InterPro" id="IPR016812">
    <property type="entry name" value="PPase_methylesterase_euk"/>
</dbReference>
<dbReference type="Pfam" id="PF12697">
    <property type="entry name" value="Abhydrolase_6"/>
    <property type="match status" value="1"/>
</dbReference>
<comment type="similarity">
    <text evidence="1">Belongs to the AB hydrolase superfamily.</text>
</comment>
<dbReference type="PANTHER" id="PTHR14189">
    <property type="entry name" value="PROTEIN PHOSPHATASE METHYLESTERASE-1 RELATED"/>
    <property type="match status" value="1"/>
</dbReference>
<organism evidence="7 8">
    <name type="scientific">Babesia microti (strain RI)</name>
    <dbReference type="NCBI Taxonomy" id="1133968"/>
    <lineage>
        <taxon>Eukaryota</taxon>
        <taxon>Sar</taxon>
        <taxon>Alveolata</taxon>
        <taxon>Apicomplexa</taxon>
        <taxon>Aconoidasida</taxon>
        <taxon>Piroplasmida</taxon>
        <taxon>Babesiidae</taxon>
        <taxon>Babesia</taxon>
    </lineage>
</organism>
<dbReference type="AlphaFoldDB" id="A0A1N6LYH6"/>
<reference evidence="7 8" key="2">
    <citation type="journal article" date="2013" name="PLoS ONE">
        <title>Whole genome mapping and re-organization of the nuclear and mitochondrial genomes of Babesia microti isolates.</title>
        <authorList>
            <person name="Cornillot E."/>
            <person name="Dassouli A."/>
            <person name="Garg A."/>
            <person name="Pachikara N."/>
            <person name="Randazzo S."/>
            <person name="Depoix D."/>
            <person name="Carcy B."/>
            <person name="Delbecq S."/>
            <person name="Frutos R."/>
            <person name="Silva J.C."/>
            <person name="Sutton R."/>
            <person name="Krause P.J."/>
            <person name="Mamoun C.B."/>
        </authorList>
    </citation>
    <scope>NUCLEOTIDE SEQUENCE [LARGE SCALE GENOMIC DNA]</scope>
    <source>
        <strain evidence="7 8">RI</strain>
    </source>
</reference>
<dbReference type="EMBL" id="LN871599">
    <property type="protein sequence ID" value="SIO73921.1"/>
    <property type="molecule type" value="Genomic_DNA"/>
</dbReference>
<evidence type="ECO:0000313" key="8">
    <source>
        <dbReference type="Proteomes" id="UP000002899"/>
    </source>
</evidence>
<name>A0A1N6LYH6_BABMR</name>
<evidence type="ECO:0000256" key="2">
    <source>
        <dbReference type="ARBA" id="ARBA00013111"/>
    </source>
</evidence>
<dbReference type="SUPFAM" id="SSF53474">
    <property type="entry name" value="alpha/beta-Hydrolases"/>
    <property type="match status" value="1"/>
</dbReference>
<evidence type="ECO:0000313" key="7">
    <source>
        <dbReference type="EMBL" id="SIO73921.1"/>
    </source>
</evidence>
<dbReference type="PANTHER" id="PTHR14189:SF0">
    <property type="entry name" value="PROTEIN PHOSPHATASE METHYLESTERASE 1"/>
    <property type="match status" value="1"/>
</dbReference>
<keyword evidence="8" id="KW-1185">Reference proteome</keyword>
<evidence type="ECO:0000256" key="5">
    <source>
        <dbReference type="ARBA" id="ARBA00049203"/>
    </source>
</evidence>
<accession>A0A1N6LYH6</accession>
<dbReference type="Gene3D" id="3.40.50.1820">
    <property type="entry name" value="alpha/beta hydrolase"/>
    <property type="match status" value="1"/>
</dbReference>
<feature type="domain" description="AB hydrolase-1" evidence="6">
    <location>
        <begin position="32"/>
        <end position="251"/>
    </location>
</feature>
<evidence type="ECO:0000256" key="1">
    <source>
        <dbReference type="ARBA" id="ARBA00008645"/>
    </source>
</evidence>
<comment type="catalytic activity">
    <reaction evidence="5">
        <text>[phosphatase 2A protein]-C-terminal L-leucine methyl ester + H2O = [phosphatase 2A protein]-C-terminal L-leucine + methanol + H(+)</text>
        <dbReference type="Rhea" id="RHEA:48548"/>
        <dbReference type="Rhea" id="RHEA-COMP:12134"/>
        <dbReference type="Rhea" id="RHEA-COMP:12135"/>
        <dbReference type="ChEBI" id="CHEBI:15377"/>
        <dbReference type="ChEBI" id="CHEBI:15378"/>
        <dbReference type="ChEBI" id="CHEBI:17790"/>
        <dbReference type="ChEBI" id="CHEBI:90516"/>
        <dbReference type="ChEBI" id="CHEBI:90517"/>
        <dbReference type="EC" id="3.1.1.89"/>
    </reaction>
</comment>
<dbReference type="InterPro" id="IPR000073">
    <property type="entry name" value="AB_hydrolase_1"/>
</dbReference>
<reference evidence="7 8" key="1">
    <citation type="journal article" date="2012" name="Nucleic Acids Res.">
        <title>Sequencing of the smallest Apicomplexan genome from the human pathogen Babesia microti.</title>
        <authorList>
            <person name="Cornillot E."/>
            <person name="Hadj-Kaddour K."/>
            <person name="Dassouli A."/>
            <person name="Noel B."/>
            <person name="Ranwez V."/>
            <person name="Vacherie B."/>
            <person name="Augagneur Y."/>
            <person name="Bres V."/>
            <person name="Duclos A."/>
            <person name="Randazzo S."/>
            <person name="Carcy B."/>
            <person name="Debierre-Grockiego F."/>
            <person name="Delbecq S."/>
            <person name="Moubri-Menage K."/>
            <person name="Shams-Eldin H."/>
            <person name="Usmani-Brown S."/>
            <person name="Bringaud F."/>
            <person name="Wincker P."/>
            <person name="Vivares C.P."/>
            <person name="Schwarz R.T."/>
            <person name="Schetters T.P."/>
            <person name="Krause P.J."/>
            <person name="Gorenflot A."/>
            <person name="Berry V."/>
            <person name="Barbe V."/>
            <person name="Ben Mamoun C."/>
        </authorList>
    </citation>
    <scope>NUCLEOTIDE SEQUENCE [LARGE SCALE GENOMIC DNA]</scope>
    <source>
        <strain evidence="7 8">RI</strain>
    </source>
</reference>
<keyword evidence="4 7" id="KW-0378">Hydrolase</keyword>
<evidence type="ECO:0000256" key="4">
    <source>
        <dbReference type="ARBA" id="ARBA00022801"/>
    </source>
</evidence>
<keyword evidence="3" id="KW-0719">Serine esterase</keyword>
<dbReference type="GeneID" id="24426576"/>
<protein>
    <recommendedName>
        <fullName evidence="2">protein phosphatase methylesterase-1</fullName>
        <ecNumber evidence="2">3.1.1.89</ecNumber>
    </recommendedName>
</protein>
<reference evidence="7 8" key="3">
    <citation type="journal article" date="2016" name="Sci. Rep.">
        <title>Genome-wide diversity and gene expression profiling of Babesia microti isolates identify polymorphic genes that mediate host-pathogen interactions.</title>
        <authorList>
            <person name="Silva J.C."/>
            <person name="Cornillot E."/>
            <person name="McCracken C."/>
            <person name="Usmani-Brown S."/>
            <person name="Dwivedi A."/>
            <person name="Ifeonu O.O."/>
            <person name="Crabtree J."/>
            <person name="Gotia H.T."/>
            <person name="Virji A.Z."/>
            <person name="Reynes C."/>
            <person name="Colinge J."/>
            <person name="Kumar V."/>
            <person name="Lawres L."/>
            <person name="Pazzi J.E."/>
            <person name="Pablo J.V."/>
            <person name="Hung C."/>
            <person name="Brancato J."/>
            <person name="Kumari P."/>
            <person name="Orvis J."/>
            <person name="Tretina K."/>
            <person name="Chibucos M."/>
            <person name="Ott S."/>
            <person name="Sadzewicz L."/>
            <person name="Sengamalay N."/>
            <person name="Shetty A.C."/>
            <person name="Su Q."/>
            <person name="Tallon L."/>
            <person name="Fraser C.M."/>
            <person name="Frutos R."/>
            <person name="Molina D.M."/>
            <person name="Krause P.J."/>
            <person name="Ben Mamoun C."/>
        </authorList>
    </citation>
    <scope>NUCLEOTIDE SEQUENCE [LARGE SCALE GENOMIC DNA]</scope>
    <source>
        <strain evidence="7 8">RI</strain>
    </source>
</reference>
<proteinExistence type="inferred from homology"/>
<evidence type="ECO:0000259" key="6">
    <source>
        <dbReference type="Pfam" id="PF12697"/>
    </source>
</evidence>
<dbReference type="EC" id="3.1.1.89" evidence="2"/>
<evidence type="ECO:0000256" key="3">
    <source>
        <dbReference type="ARBA" id="ARBA00022487"/>
    </source>
</evidence>
<sequence>MNDAYFTATSDFTTTNGCVLKVYFVGKGELLILCLHGCGLSARSFGPLAEILSGTAQVIAFDLPCHGHSSKSSLALDNLIRCTVEVARKYGKDKQILLIGHSFGAALAIKVASHIDHVVAVVLIEFYQLNNFDKLIPNMPTNFDYESFLEYVRDERGITTDFAKYCLETQIVQADDKWQWICNPNDTRTYWSEWYKGANKDFLKLDAYKLLCLSSHTEDTELIVAHMQGKLQLEIIPNSSHFLHESKPSAVGQIVKNLLRRMQSIKVFAKYNSPCNKLTL</sequence>
<dbReference type="Proteomes" id="UP000002899">
    <property type="component" value="Chromosome IV"/>
</dbReference>
<dbReference type="VEuPathDB" id="PiroplasmaDB:BmR1_04g09770"/>
<dbReference type="KEGG" id="bmic:BmR1_04g09770"/>
<dbReference type="GO" id="GO:0051723">
    <property type="term" value="F:protein methylesterase activity"/>
    <property type="evidence" value="ECO:0007669"/>
    <property type="project" value="UniProtKB-EC"/>
</dbReference>
<gene>
    <name evidence="7" type="ORF">BmR1_04g09770</name>
</gene>
<dbReference type="InterPro" id="IPR029058">
    <property type="entry name" value="AB_hydrolase_fold"/>
</dbReference>